<dbReference type="OrthoDB" id="9974718at2"/>
<organism evidence="1 2">
    <name type="scientific">Nonomuraea solani</name>
    <dbReference type="NCBI Taxonomy" id="1144553"/>
    <lineage>
        <taxon>Bacteria</taxon>
        <taxon>Bacillati</taxon>
        <taxon>Actinomycetota</taxon>
        <taxon>Actinomycetes</taxon>
        <taxon>Streptosporangiales</taxon>
        <taxon>Streptosporangiaceae</taxon>
        <taxon>Nonomuraea</taxon>
    </lineage>
</organism>
<reference evidence="1 2" key="1">
    <citation type="submission" date="2016-10" db="EMBL/GenBank/DDBJ databases">
        <authorList>
            <person name="de Groot N.N."/>
        </authorList>
    </citation>
    <scope>NUCLEOTIDE SEQUENCE [LARGE SCALE GENOMIC DNA]</scope>
    <source>
        <strain evidence="1 2">CGMCC 4.7037</strain>
    </source>
</reference>
<name>A0A1H6EWL8_9ACTN</name>
<dbReference type="AlphaFoldDB" id="A0A1H6EWL8"/>
<accession>A0A1H6EWL8</accession>
<protein>
    <submittedName>
        <fullName evidence="1">Uncharacterized protein</fullName>
    </submittedName>
</protein>
<dbReference type="Proteomes" id="UP000236732">
    <property type="component" value="Unassembled WGS sequence"/>
</dbReference>
<proteinExistence type="predicted"/>
<evidence type="ECO:0000313" key="1">
    <source>
        <dbReference type="EMBL" id="SEH01481.1"/>
    </source>
</evidence>
<dbReference type="EMBL" id="FNVT01000020">
    <property type="protein sequence ID" value="SEH01481.1"/>
    <property type="molecule type" value="Genomic_DNA"/>
</dbReference>
<gene>
    <name evidence="1" type="ORF">SAMN05444920_120185</name>
</gene>
<sequence length="136" mass="15501">MTKLTSRALKVLLVPILLLLSVVVLQSPAYAGCQSVSFTFIGYQSSDYSRSCSGRYYPGVDIKGFRATGWSGYFTYTCGRDVPIQHCSANYHEFCDWDSVNLPTYRWFDGEKIVTRQLHFIITELYLNATRPSRCN</sequence>
<dbReference type="RefSeq" id="WP_103962556.1">
    <property type="nucleotide sequence ID" value="NZ_FNVT01000020.1"/>
</dbReference>
<keyword evidence="2" id="KW-1185">Reference proteome</keyword>
<evidence type="ECO:0000313" key="2">
    <source>
        <dbReference type="Proteomes" id="UP000236732"/>
    </source>
</evidence>